<dbReference type="Proteomes" id="UP001430953">
    <property type="component" value="Unassembled WGS sequence"/>
</dbReference>
<keyword evidence="3" id="KW-1185">Reference proteome</keyword>
<name>A0AAW2GH81_9HYME</name>
<evidence type="ECO:0000313" key="3">
    <source>
        <dbReference type="Proteomes" id="UP001430953"/>
    </source>
</evidence>
<comment type="caution">
    <text evidence="2">The sequence shown here is derived from an EMBL/GenBank/DDBJ whole genome shotgun (WGS) entry which is preliminary data.</text>
</comment>
<reference evidence="2 3" key="1">
    <citation type="submission" date="2023-03" db="EMBL/GenBank/DDBJ databases">
        <title>High recombination rates correlate with genetic variation in Cardiocondyla obscurior ants.</title>
        <authorList>
            <person name="Errbii M."/>
        </authorList>
    </citation>
    <scope>NUCLEOTIDE SEQUENCE [LARGE SCALE GENOMIC DNA]</scope>
    <source>
        <strain evidence="2">Alpha-2009</strain>
        <tissue evidence="2">Whole body</tissue>
    </source>
</reference>
<proteinExistence type="predicted"/>
<evidence type="ECO:0000256" key="1">
    <source>
        <dbReference type="SAM" id="MobiDB-lite"/>
    </source>
</evidence>
<protein>
    <submittedName>
        <fullName evidence="2">Uncharacterized protein</fullName>
    </submittedName>
</protein>
<sequence>MVFYTINILKPANYKIFLFSCIKYIIIRNNICIYASDIKNIFLSCKSRVVAARPVWSGGSQGRGRPFTRSPIRPFPPPRRRLPPSPAIAIHAGIHVHADPRIHTMTLADLSSSPLTRVVPFAHSLSSRATTTCFSPFPSLESSPL</sequence>
<dbReference type="AlphaFoldDB" id="A0AAW2GH81"/>
<feature type="region of interest" description="Disordered" evidence="1">
    <location>
        <begin position="59"/>
        <end position="78"/>
    </location>
</feature>
<accession>A0AAW2GH81</accession>
<organism evidence="2 3">
    <name type="scientific">Cardiocondyla obscurior</name>
    <dbReference type="NCBI Taxonomy" id="286306"/>
    <lineage>
        <taxon>Eukaryota</taxon>
        <taxon>Metazoa</taxon>
        <taxon>Ecdysozoa</taxon>
        <taxon>Arthropoda</taxon>
        <taxon>Hexapoda</taxon>
        <taxon>Insecta</taxon>
        <taxon>Pterygota</taxon>
        <taxon>Neoptera</taxon>
        <taxon>Endopterygota</taxon>
        <taxon>Hymenoptera</taxon>
        <taxon>Apocrita</taxon>
        <taxon>Aculeata</taxon>
        <taxon>Formicoidea</taxon>
        <taxon>Formicidae</taxon>
        <taxon>Myrmicinae</taxon>
        <taxon>Cardiocondyla</taxon>
    </lineage>
</organism>
<evidence type="ECO:0000313" key="2">
    <source>
        <dbReference type="EMBL" id="KAL0125925.1"/>
    </source>
</evidence>
<gene>
    <name evidence="2" type="ORF">PUN28_004775</name>
</gene>
<dbReference type="EMBL" id="JADYXP020000004">
    <property type="protein sequence ID" value="KAL0125925.1"/>
    <property type="molecule type" value="Genomic_DNA"/>
</dbReference>